<feature type="transmembrane region" description="Helical" evidence="2">
    <location>
        <begin position="137"/>
        <end position="156"/>
    </location>
</feature>
<evidence type="ECO:0000256" key="1">
    <source>
        <dbReference type="SAM" id="MobiDB-lite"/>
    </source>
</evidence>
<organism evidence="3 4">
    <name type="scientific">Achromobacter deleyi</name>
    <dbReference type="NCBI Taxonomy" id="1353891"/>
    <lineage>
        <taxon>Bacteria</taxon>
        <taxon>Pseudomonadati</taxon>
        <taxon>Pseudomonadota</taxon>
        <taxon>Betaproteobacteria</taxon>
        <taxon>Burkholderiales</taxon>
        <taxon>Alcaligenaceae</taxon>
        <taxon>Achromobacter</taxon>
    </lineage>
</organism>
<gene>
    <name evidence="3" type="ORF">LMG3458_01900</name>
</gene>
<feature type="compositionally biased region" description="Basic and acidic residues" evidence="1">
    <location>
        <begin position="445"/>
        <end position="465"/>
    </location>
</feature>
<feature type="transmembrane region" description="Helical" evidence="2">
    <location>
        <begin position="357"/>
        <end position="375"/>
    </location>
</feature>
<dbReference type="GO" id="GO:0005886">
    <property type="term" value="C:plasma membrane"/>
    <property type="evidence" value="ECO:0007669"/>
    <property type="project" value="TreeGrafter"/>
</dbReference>
<feature type="transmembrane region" description="Helical" evidence="2">
    <location>
        <begin position="210"/>
        <end position="227"/>
    </location>
</feature>
<dbReference type="AlphaFoldDB" id="A0A6S6ZQS8"/>
<feature type="transmembrane region" description="Helical" evidence="2">
    <location>
        <begin position="95"/>
        <end position="117"/>
    </location>
</feature>
<reference evidence="3 4" key="1">
    <citation type="submission" date="2020-04" db="EMBL/GenBank/DDBJ databases">
        <authorList>
            <person name="De Canck E."/>
        </authorList>
    </citation>
    <scope>NUCLEOTIDE SEQUENCE [LARGE SCALE GENOMIC DNA]</scope>
    <source>
        <strain evidence="3 4">LMG 3458</strain>
    </source>
</reference>
<dbReference type="InterPro" id="IPR030191">
    <property type="entry name" value="CodB"/>
</dbReference>
<feature type="transmembrane region" description="Helical" evidence="2">
    <location>
        <begin position="395"/>
        <end position="424"/>
    </location>
</feature>
<feature type="transmembrane region" description="Helical" evidence="2">
    <location>
        <begin position="247"/>
        <end position="266"/>
    </location>
</feature>
<feature type="transmembrane region" description="Helical" evidence="2">
    <location>
        <begin position="327"/>
        <end position="350"/>
    </location>
</feature>
<protein>
    <recommendedName>
        <fullName evidence="5">Allantoin permease</fullName>
    </recommendedName>
</protein>
<evidence type="ECO:0008006" key="5">
    <source>
        <dbReference type="Google" id="ProtNLM"/>
    </source>
</evidence>
<evidence type="ECO:0000256" key="2">
    <source>
        <dbReference type="SAM" id="Phobius"/>
    </source>
</evidence>
<dbReference type="Proteomes" id="UP000494111">
    <property type="component" value="Unassembled WGS sequence"/>
</dbReference>
<dbReference type="EMBL" id="CADIJO010000005">
    <property type="protein sequence ID" value="CAB3686558.1"/>
    <property type="molecule type" value="Genomic_DNA"/>
</dbReference>
<dbReference type="PANTHER" id="PTHR30569">
    <property type="entry name" value="CYTOSINE TRANSPORTER CODB"/>
    <property type="match status" value="1"/>
</dbReference>
<dbReference type="GO" id="GO:0015209">
    <property type="term" value="F:cytosine transmembrane transporter activity"/>
    <property type="evidence" value="ECO:0007669"/>
    <property type="project" value="InterPro"/>
</dbReference>
<name>A0A6S6ZQS8_9BURK</name>
<feature type="transmembrane region" description="Helical" evidence="2">
    <location>
        <begin position="163"/>
        <end position="183"/>
    </location>
</feature>
<proteinExistence type="predicted"/>
<feature type="region of interest" description="Disordered" evidence="1">
    <location>
        <begin position="443"/>
        <end position="477"/>
    </location>
</feature>
<feature type="transmembrane region" description="Helical" evidence="2">
    <location>
        <begin position="61"/>
        <end position="83"/>
    </location>
</feature>
<keyword evidence="2" id="KW-0812">Transmembrane</keyword>
<dbReference type="Gene3D" id="1.10.4160.10">
    <property type="entry name" value="Hydantoin permease"/>
    <property type="match status" value="1"/>
</dbReference>
<accession>A0A6S6ZQS8</accession>
<evidence type="ECO:0000313" key="4">
    <source>
        <dbReference type="Proteomes" id="UP000494111"/>
    </source>
</evidence>
<feature type="compositionally biased region" description="Low complexity" evidence="1">
    <location>
        <begin position="466"/>
        <end position="477"/>
    </location>
</feature>
<feature type="transmembrane region" description="Helical" evidence="2">
    <location>
        <begin position="34"/>
        <end position="55"/>
    </location>
</feature>
<keyword evidence="2" id="KW-0472">Membrane</keyword>
<feature type="transmembrane region" description="Helical" evidence="2">
    <location>
        <begin position="278"/>
        <end position="296"/>
    </location>
</feature>
<evidence type="ECO:0000313" key="3">
    <source>
        <dbReference type="EMBL" id="CAB3686558.1"/>
    </source>
</evidence>
<sequence length="477" mass="51247">MANLNSSAASSDRDTSMATVADADRMGRFPLTMAWWAVCSAIFYIVVGATLALNYGARNAIIGMLLSVVSYGLINGVISRYAIRTGQSVALFSRSVFGTSGAALATLIFFATAIYYAVFEGSVMAVAAHHMFPAVPYWAFALLVVIYSVLLIFGSVQRWLDKFNGVLLPFYLGGLLLAVVMATREYGYSDAWLAFGPSGGPVAGGWWDAYVYYMGVWVLMMFTFDYARFGRREDMRYHGRYNFGMPFYLVTFLLNGVAGIYLVSIIPGDGALSEVSVVLALLKLMGLGGLFFVWVTQTRINTANYYLATINMQAFFARFGGARLSKAMWAVIVGAVSYALMLFDVFAYLLQALAYQGIFVVAWVAVALVHILAAGNVPQTAAEGGSAYNRRGLGAWFAGAASGLVLMHLSGLAATFAAPVSFVVAGAGYWLFQSVDDLGTGVGGRGRDAAHDRHDLDDGRGDAARGGRQATARGEQA</sequence>
<dbReference type="PANTHER" id="PTHR30569:SF0">
    <property type="entry name" value="CYTOSINE PERMEASE"/>
    <property type="match status" value="1"/>
</dbReference>
<keyword evidence="2" id="KW-1133">Transmembrane helix</keyword>